<reference evidence="2" key="1">
    <citation type="submission" date="2014-09" db="EMBL/GenBank/DDBJ databases">
        <authorList>
            <person name="Magalhaes I.L.F."/>
            <person name="Oliveira U."/>
            <person name="Santos F.R."/>
            <person name="Vidigal T.H.D.A."/>
            <person name="Brescovit A.D."/>
            <person name="Santos A.J."/>
        </authorList>
    </citation>
    <scope>NUCLEOTIDE SEQUENCE</scope>
    <source>
        <tissue evidence="2">Shoot tissue taken approximately 20 cm above the soil surface</tissue>
    </source>
</reference>
<dbReference type="AlphaFoldDB" id="A0A0A9FWK0"/>
<feature type="compositionally biased region" description="Low complexity" evidence="1">
    <location>
        <begin position="65"/>
        <end position="80"/>
    </location>
</feature>
<feature type="region of interest" description="Disordered" evidence="1">
    <location>
        <begin position="138"/>
        <end position="192"/>
    </location>
</feature>
<evidence type="ECO:0000313" key="2">
    <source>
        <dbReference type="EMBL" id="JAE12748.1"/>
    </source>
</evidence>
<name>A0A0A9FWK0_ARUDO</name>
<organism evidence="2">
    <name type="scientific">Arundo donax</name>
    <name type="common">Giant reed</name>
    <name type="synonym">Donax arundinaceus</name>
    <dbReference type="NCBI Taxonomy" id="35708"/>
    <lineage>
        <taxon>Eukaryota</taxon>
        <taxon>Viridiplantae</taxon>
        <taxon>Streptophyta</taxon>
        <taxon>Embryophyta</taxon>
        <taxon>Tracheophyta</taxon>
        <taxon>Spermatophyta</taxon>
        <taxon>Magnoliopsida</taxon>
        <taxon>Liliopsida</taxon>
        <taxon>Poales</taxon>
        <taxon>Poaceae</taxon>
        <taxon>PACMAD clade</taxon>
        <taxon>Arundinoideae</taxon>
        <taxon>Arundineae</taxon>
        <taxon>Arundo</taxon>
    </lineage>
</organism>
<proteinExistence type="predicted"/>
<accession>A0A0A9FWK0</accession>
<evidence type="ECO:0000256" key="1">
    <source>
        <dbReference type="SAM" id="MobiDB-lite"/>
    </source>
</evidence>
<sequence length="192" mass="21028">MSNISFLASSSRPASQRPCINRAYVTAFGDTPRRAISSVSRSAAASSPSRHAEPTSVLNVTTVGRTPRPSISSSTPRAPANPSRWQTPLRMMLYDTALVRTPSLGDSGSMSRAASTRPLQTREWRRAWNVALECEQKARTARKTRTAASGREAAPKWSMRAAKAVGCSGTRRERSAERRGRTSGKRRARARR</sequence>
<protein>
    <submittedName>
        <fullName evidence="2">Uncharacterized protein</fullName>
    </submittedName>
</protein>
<feature type="compositionally biased region" description="Basic residues" evidence="1">
    <location>
        <begin position="181"/>
        <end position="192"/>
    </location>
</feature>
<feature type="compositionally biased region" description="Basic and acidic residues" evidence="1">
    <location>
        <begin position="170"/>
        <end position="180"/>
    </location>
</feature>
<dbReference type="EMBL" id="GBRH01185148">
    <property type="protein sequence ID" value="JAE12748.1"/>
    <property type="molecule type" value="Transcribed_RNA"/>
</dbReference>
<reference evidence="2" key="2">
    <citation type="journal article" date="2015" name="Data Brief">
        <title>Shoot transcriptome of the giant reed, Arundo donax.</title>
        <authorList>
            <person name="Barrero R.A."/>
            <person name="Guerrero F.D."/>
            <person name="Moolhuijzen P."/>
            <person name="Goolsby J.A."/>
            <person name="Tidwell J."/>
            <person name="Bellgard S.E."/>
            <person name="Bellgard M.I."/>
        </authorList>
    </citation>
    <scope>NUCLEOTIDE SEQUENCE</scope>
    <source>
        <tissue evidence="2">Shoot tissue taken approximately 20 cm above the soil surface</tissue>
    </source>
</reference>
<feature type="compositionally biased region" description="Low complexity" evidence="1">
    <location>
        <begin position="39"/>
        <end position="49"/>
    </location>
</feature>
<feature type="region of interest" description="Disordered" evidence="1">
    <location>
        <begin position="39"/>
        <end position="85"/>
    </location>
</feature>